<dbReference type="OrthoDB" id="5986190at2759"/>
<evidence type="ECO:0000313" key="1">
    <source>
        <dbReference type="EMBL" id="PMD28698.1"/>
    </source>
</evidence>
<dbReference type="Proteomes" id="UP000235672">
    <property type="component" value="Unassembled WGS sequence"/>
</dbReference>
<evidence type="ECO:0000313" key="2">
    <source>
        <dbReference type="Proteomes" id="UP000235672"/>
    </source>
</evidence>
<reference evidence="1 2" key="1">
    <citation type="submission" date="2016-05" db="EMBL/GenBank/DDBJ databases">
        <title>A degradative enzymes factory behind the ericoid mycorrhizal symbiosis.</title>
        <authorList>
            <consortium name="DOE Joint Genome Institute"/>
            <person name="Martino E."/>
            <person name="Morin E."/>
            <person name="Grelet G."/>
            <person name="Kuo A."/>
            <person name="Kohler A."/>
            <person name="Daghino S."/>
            <person name="Barry K."/>
            <person name="Choi C."/>
            <person name="Cichocki N."/>
            <person name="Clum A."/>
            <person name="Copeland A."/>
            <person name="Hainaut M."/>
            <person name="Haridas S."/>
            <person name="Labutti K."/>
            <person name="Lindquist E."/>
            <person name="Lipzen A."/>
            <person name="Khouja H.-R."/>
            <person name="Murat C."/>
            <person name="Ohm R."/>
            <person name="Olson A."/>
            <person name="Spatafora J."/>
            <person name="Veneault-Fourrey C."/>
            <person name="Henrissat B."/>
            <person name="Grigoriev I."/>
            <person name="Martin F."/>
            <person name="Perotto S."/>
        </authorList>
    </citation>
    <scope>NUCLEOTIDE SEQUENCE [LARGE SCALE GENOMIC DNA]</scope>
    <source>
        <strain evidence="1 2">UAMH 7357</strain>
    </source>
</reference>
<keyword evidence="2" id="KW-1185">Reference proteome</keyword>
<accession>A0A2J6QR02</accession>
<dbReference type="AlphaFoldDB" id="A0A2J6QR02"/>
<sequence length="250" mass="28652">MNGSVASVASTISAFNHGRLAVRRSLSNLSGRTFSAFKRRNSHNSDCRPMSLASLDDLSFSFPSHRKMPLGLAEVEAHFMNERLIHGCHSCKIQVVNPVREHFEKLRSYSIEFDYERAEGAAEELSRTILPLCRSCRIISSRYILSVLYSVAGYYRRKERYYESISIYEKVLQACIEEDLFDCSYIMFNVADQIAEVYAYQGLLHEVEQKLLPAVAEREGTERLTLFCNRLLLARIFTLQQRPQDKSTGV</sequence>
<organism evidence="1 2">
    <name type="scientific">Hyaloscypha hepaticicola</name>
    <dbReference type="NCBI Taxonomy" id="2082293"/>
    <lineage>
        <taxon>Eukaryota</taxon>
        <taxon>Fungi</taxon>
        <taxon>Dikarya</taxon>
        <taxon>Ascomycota</taxon>
        <taxon>Pezizomycotina</taxon>
        <taxon>Leotiomycetes</taxon>
        <taxon>Helotiales</taxon>
        <taxon>Hyaloscyphaceae</taxon>
        <taxon>Hyaloscypha</taxon>
    </lineage>
</organism>
<dbReference type="EMBL" id="KZ613464">
    <property type="protein sequence ID" value="PMD28698.1"/>
    <property type="molecule type" value="Genomic_DNA"/>
</dbReference>
<name>A0A2J6QR02_9HELO</name>
<gene>
    <name evidence="1" type="ORF">NA56DRAFT_21371</name>
</gene>
<protein>
    <recommendedName>
        <fullName evidence="3">TPR-like protein</fullName>
    </recommendedName>
</protein>
<evidence type="ECO:0008006" key="3">
    <source>
        <dbReference type="Google" id="ProtNLM"/>
    </source>
</evidence>
<proteinExistence type="predicted"/>